<evidence type="ECO:0000259" key="3">
    <source>
        <dbReference type="PROSITE" id="PS50069"/>
    </source>
</evidence>
<dbReference type="InterPro" id="IPR036317">
    <property type="entry name" value="Cullin_homology_sf"/>
</dbReference>
<dbReference type="SUPFAM" id="SSF75632">
    <property type="entry name" value="Cullin homology domain"/>
    <property type="match status" value="1"/>
</dbReference>
<keyword evidence="4" id="KW-1185">Reference proteome</keyword>
<evidence type="ECO:0000313" key="5">
    <source>
        <dbReference type="RefSeq" id="XP_003742244.1"/>
    </source>
</evidence>
<dbReference type="InterPro" id="IPR001373">
    <property type="entry name" value="Cullin_N"/>
</dbReference>
<evidence type="ECO:0000256" key="1">
    <source>
        <dbReference type="PROSITE-ProRule" id="PRU00330"/>
    </source>
</evidence>
<dbReference type="Pfam" id="PF26557">
    <property type="entry name" value="Cullin_AB"/>
    <property type="match status" value="1"/>
</dbReference>
<feature type="domain" description="Cullin family profile" evidence="3">
    <location>
        <begin position="8"/>
        <end position="258"/>
    </location>
</feature>
<dbReference type="SMART" id="SM00182">
    <property type="entry name" value="CULLIN"/>
    <property type="match status" value="1"/>
</dbReference>
<proteinExistence type="inferred from homology"/>
<name>A0AAJ6QSA7_9ACAR</name>
<dbReference type="SUPFAM" id="SSF46785">
    <property type="entry name" value="Winged helix' DNA-binding domain"/>
    <property type="match status" value="1"/>
</dbReference>
<dbReference type="InterPro" id="IPR036388">
    <property type="entry name" value="WH-like_DNA-bd_sf"/>
</dbReference>
<dbReference type="InterPro" id="IPR059120">
    <property type="entry name" value="Cullin-like_AB"/>
</dbReference>
<dbReference type="SMART" id="SM00884">
    <property type="entry name" value="Cullin_Nedd8"/>
    <property type="match status" value="1"/>
</dbReference>
<reference evidence="5" key="1">
    <citation type="submission" date="2025-08" db="UniProtKB">
        <authorList>
            <consortium name="RefSeq"/>
        </authorList>
    </citation>
    <scope>IDENTIFICATION</scope>
</reference>
<evidence type="ECO:0000256" key="2">
    <source>
        <dbReference type="RuleBase" id="RU003829"/>
    </source>
</evidence>
<sequence>MEAHFGLPSAHLLSTFFQKTLQSVFEDDTEYNDVAKRVSLGSMAAKFVTDVDHLRNEYFQNLLARLLERRCPDSDIEWFALDQLQMALGKPFTVDMSRLLEDISQSRDLNRFFKEYRSKRDKNKAQSYDYELEMIVVSAQYLKPKASSSPLALLPPLVEEDMVFYGKAFLAKDEKRRSEPKGANKSLGKKITWDRSMATADVKANFSRDGRSYVLKCPAFTAMVLLLFQNENKLSIGCIQRQTKLSATDLNSALRQLFFANILREEENRDVENTCCEVSLNFDFKSPSKVVHLDESRVAKPVLKPASDAEKQIYTEALLMRILKRSESLNCDAYIDQALKASRMDIDLDIISKSLRTLVERGYIERRGSSYHYLA</sequence>
<dbReference type="InterPro" id="IPR019559">
    <property type="entry name" value="Cullin_neddylation_domain"/>
</dbReference>
<dbReference type="GO" id="GO:0031625">
    <property type="term" value="F:ubiquitin protein ligase binding"/>
    <property type="evidence" value="ECO:0007669"/>
    <property type="project" value="InterPro"/>
</dbReference>
<dbReference type="InterPro" id="IPR045093">
    <property type="entry name" value="Cullin"/>
</dbReference>
<dbReference type="InterPro" id="IPR036390">
    <property type="entry name" value="WH_DNA-bd_sf"/>
</dbReference>
<dbReference type="KEGG" id="goe:100903166"/>
<dbReference type="InterPro" id="IPR016158">
    <property type="entry name" value="Cullin_homology"/>
</dbReference>
<organism evidence="4 5">
    <name type="scientific">Galendromus occidentalis</name>
    <name type="common">western predatory mite</name>
    <dbReference type="NCBI Taxonomy" id="34638"/>
    <lineage>
        <taxon>Eukaryota</taxon>
        <taxon>Metazoa</taxon>
        <taxon>Ecdysozoa</taxon>
        <taxon>Arthropoda</taxon>
        <taxon>Chelicerata</taxon>
        <taxon>Arachnida</taxon>
        <taxon>Acari</taxon>
        <taxon>Parasitiformes</taxon>
        <taxon>Mesostigmata</taxon>
        <taxon>Gamasina</taxon>
        <taxon>Phytoseioidea</taxon>
        <taxon>Phytoseiidae</taxon>
        <taxon>Typhlodrominae</taxon>
        <taxon>Galendromus</taxon>
    </lineage>
</organism>
<dbReference type="Gene3D" id="1.20.1310.10">
    <property type="entry name" value="Cullin Repeats"/>
    <property type="match status" value="1"/>
</dbReference>
<dbReference type="Pfam" id="PF00888">
    <property type="entry name" value="Cullin"/>
    <property type="match status" value="1"/>
</dbReference>
<protein>
    <submittedName>
        <fullName evidence="5">Cullin homolog 1</fullName>
    </submittedName>
</protein>
<dbReference type="Gene3D" id="1.10.10.10">
    <property type="entry name" value="Winged helix-like DNA-binding domain superfamily/Winged helix DNA-binding domain"/>
    <property type="match status" value="1"/>
</dbReference>
<dbReference type="AlphaFoldDB" id="A0AAJ6QSA7"/>
<dbReference type="GO" id="GO:0006511">
    <property type="term" value="P:ubiquitin-dependent protein catabolic process"/>
    <property type="evidence" value="ECO:0007669"/>
    <property type="project" value="InterPro"/>
</dbReference>
<accession>A0AAJ6QSA7</accession>
<comment type="similarity">
    <text evidence="1 2">Belongs to the cullin family.</text>
</comment>
<evidence type="ECO:0000313" key="4">
    <source>
        <dbReference type="Proteomes" id="UP000694867"/>
    </source>
</evidence>
<dbReference type="PANTHER" id="PTHR11932">
    <property type="entry name" value="CULLIN"/>
    <property type="match status" value="1"/>
</dbReference>
<dbReference type="RefSeq" id="XP_003742244.1">
    <property type="nucleotide sequence ID" value="XM_003742196.2"/>
</dbReference>
<dbReference type="Gene3D" id="3.30.230.130">
    <property type="entry name" value="Cullin, Chain C, Domain 2"/>
    <property type="match status" value="1"/>
</dbReference>
<dbReference type="PROSITE" id="PS50069">
    <property type="entry name" value="CULLIN_2"/>
    <property type="match status" value="1"/>
</dbReference>
<dbReference type="Proteomes" id="UP000694867">
    <property type="component" value="Unplaced"/>
</dbReference>
<gene>
    <name evidence="5" type="primary">LOC100903166</name>
</gene>
<dbReference type="GeneID" id="100903166"/>